<dbReference type="Pfam" id="PF00651">
    <property type="entry name" value="BTB"/>
    <property type="match status" value="1"/>
</dbReference>
<evidence type="ECO:0000313" key="4">
    <source>
        <dbReference type="Proteomes" id="UP001146793"/>
    </source>
</evidence>
<protein>
    <submittedName>
        <fullName evidence="3">Btb (Poz) domain-containing 2a-related</fullName>
    </submittedName>
</protein>
<dbReference type="Gene3D" id="3.30.710.10">
    <property type="entry name" value="Potassium Channel Kv1.1, Chain A"/>
    <property type="match status" value="1"/>
</dbReference>
<dbReference type="EMBL" id="JANTQA010000020">
    <property type="protein sequence ID" value="KAJ3446633.1"/>
    <property type="molecule type" value="Genomic_DNA"/>
</dbReference>
<dbReference type="Gene3D" id="3.40.50.880">
    <property type="match status" value="1"/>
</dbReference>
<dbReference type="SUPFAM" id="SSF52317">
    <property type="entry name" value="Class I glutamine amidotransferase-like"/>
    <property type="match status" value="1"/>
</dbReference>
<dbReference type="InterPro" id="IPR029062">
    <property type="entry name" value="Class_I_gatase-like"/>
</dbReference>
<dbReference type="SMART" id="SM00225">
    <property type="entry name" value="BTB"/>
    <property type="match status" value="1"/>
</dbReference>
<sequence length="509" mass="58651">MTENTLLQRIEKTLNSKQMADVQFSIGNEQQIFYSHSYILSLISKEWKRQLYPEDWQNEPKKRTAKISLPDTDPKIFFEFLKWAYTNKITLTKDNVLPLFVLSNEYEIPDLKSACFRWLESDQHFFSNPHCFNDLSTSNVIELLSSGVFLASEYSIFQRIYEFGVSLILKEDKESNQKIDQNRMSKNQKDQEKKKNNKKKEKEKEKNWVKGNVILTNEGKITKLKNVLRDILALIKLELMSSTELEKIYKTGLIDHERVMNILVQRTKESFRIGMSRRNIKKTLKSELRILLIISEQQHPWISDLIQSIRSQGIQTVDCLDASKKTGRIPKLEEVCHYDAIVLYSNAPIASREKLGDLLAEYVDTGGGLVVFSINSLMLNYSGSLSGRIVNDAYLPFQLCDHSLLKKNKKGTLKKFIDNHPISENVEKFNGGKSSFHLKVTNCQNGGTPLLWWKDKSILVAEKRRNTRGGITVVLNFFPISQNTFVDGWDIKSDGHKLISNSIAYVSFS</sequence>
<reference evidence="3" key="1">
    <citation type="submission" date="2022-08" db="EMBL/GenBank/DDBJ databases">
        <title>Novel sulphate-reducing endosymbionts in the free-living metamonad Anaeramoeba.</title>
        <authorList>
            <person name="Jerlstrom-Hultqvist J."/>
            <person name="Cepicka I."/>
            <person name="Gallot-Lavallee L."/>
            <person name="Salas-Leiva D."/>
            <person name="Curtis B.A."/>
            <person name="Zahonova K."/>
            <person name="Pipaliya S."/>
            <person name="Dacks J."/>
            <person name="Roger A.J."/>
        </authorList>
    </citation>
    <scope>NUCLEOTIDE SEQUENCE</scope>
    <source>
        <strain evidence="3">Busselton2</strain>
    </source>
</reference>
<dbReference type="PANTHER" id="PTHR24410:SF23">
    <property type="entry name" value="BTB DOMAIN-CONTAINING PROTEIN-RELATED"/>
    <property type="match status" value="1"/>
</dbReference>
<feature type="region of interest" description="Disordered" evidence="1">
    <location>
        <begin position="178"/>
        <end position="205"/>
    </location>
</feature>
<name>A0AAV7ZXA7_9EUKA</name>
<comment type="caution">
    <text evidence="3">The sequence shown here is derived from an EMBL/GenBank/DDBJ whole genome shotgun (WGS) entry which is preliminary data.</text>
</comment>
<gene>
    <name evidence="3" type="ORF">M0812_08445</name>
</gene>
<dbReference type="PROSITE" id="PS50097">
    <property type="entry name" value="BTB"/>
    <property type="match status" value="1"/>
</dbReference>
<accession>A0AAV7ZXA7</accession>
<evidence type="ECO:0000256" key="1">
    <source>
        <dbReference type="SAM" id="MobiDB-lite"/>
    </source>
</evidence>
<dbReference type="SUPFAM" id="SSF54695">
    <property type="entry name" value="POZ domain"/>
    <property type="match status" value="1"/>
</dbReference>
<organism evidence="3 4">
    <name type="scientific">Anaeramoeba flamelloides</name>
    <dbReference type="NCBI Taxonomy" id="1746091"/>
    <lineage>
        <taxon>Eukaryota</taxon>
        <taxon>Metamonada</taxon>
        <taxon>Anaeramoebidae</taxon>
        <taxon>Anaeramoeba</taxon>
    </lineage>
</organism>
<dbReference type="CDD" id="cd14733">
    <property type="entry name" value="BACK"/>
    <property type="match status" value="1"/>
</dbReference>
<dbReference type="Proteomes" id="UP001146793">
    <property type="component" value="Unassembled WGS sequence"/>
</dbReference>
<dbReference type="InterPro" id="IPR051481">
    <property type="entry name" value="BTB-POZ/Galectin-3-binding"/>
</dbReference>
<proteinExistence type="predicted"/>
<feature type="domain" description="BTB" evidence="2">
    <location>
        <begin position="20"/>
        <end position="93"/>
    </location>
</feature>
<dbReference type="AlphaFoldDB" id="A0AAV7ZXA7"/>
<evidence type="ECO:0000313" key="3">
    <source>
        <dbReference type="EMBL" id="KAJ3446633.1"/>
    </source>
</evidence>
<evidence type="ECO:0000259" key="2">
    <source>
        <dbReference type="PROSITE" id="PS50097"/>
    </source>
</evidence>
<dbReference type="PANTHER" id="PTHR24410">
    <property type="entry name" value="HL07962P-RELATED"/>
    <property type="match status" value="1"/>
</dbReference>
<dbReference type="InterPro" id="IPR011333">
    <property type="entry name" value="SKP1/BTB/POZ_sf"/>
</dbReference>
<dbReference type="InterPro" id="IPR000210">
    <property type="entry name" value="BTB/POZ_dom"/>
</dbReference>